<name>A0ACD1IIY7_9EURO</name>
<gene>
    <name evidence="1" type="ORF">BO79DRAFT_145245</name>
</gene>
<proteinExistence type="predicted"/>
<accession>A0ACD1IIY7</accession>
<protein>
    <submittedName>
        <fullName evidence="1">FAD/NAD(P)-binding domain-containing protein</fullName>
    </submittedName>
</protein>
<evidence type="ECO:0000313" key="2">
    <source>
        <dbReference type="Proteomes" id="UP000249748"/>
    </source>
</evidence>
<reference evidence="1" key="1">
    <citation type="submission" date="2018-02" db="EMBL/GenBank/DDBJ databases">
        <title>The genomes of Aspergillus section Nigri reveals drivers in fungal speciation.</title>
        <authorList>
            <consortium name="DOE Joint Genome Institute"/>
            <person name="Vesth T.C."/>
            <person name="Nybo J."/>
            <person name="Theobald S."/>
            <person name="Brandl J."/>
            <person name="Frisvad J.C."/>
            <person name="Nielsen K.F."/>
            <person name="Lyhne E.K."/>
            <person name="Kogle M.E."/>
            <person name="Kuo A."/>
            <person name="Riley R."/>
            <person name="Clum A."/>
            <person name="Nolan M."/>
            <person name="Lipzen A."/>
            <person name="Salamov A."/>
            <person name="Henrissat B."/>
            <person name="Wiebenga A."/>
            <person name="De vries R.P."/>
            <person name="Grigoriev I.V."/>
            <person name="Mortensen U.H."/>
            <person name="Andersen M.R."/>
            <person name="Baker S.E."/>
        </authorList>
    </citation>
    <scope>NUCLEOTIDE SEQUENCE</scope>
    <source>
        <strain evidence="1">CBS 115574</strain>
    </source>
</reference>
<sequence>MEHSERSFRAIIVGSGITGLSMAHALECAGIDYIVLEKNNQAVPHAGAAFILWPHITRILDQFGCLDKFREVSQPLRCENRRGPNGKLIVQTKLSSYLERRKGFSFGYPTLSLDRRAVLDVLYTTLPNQSRVMTGKRVASMQHTQDGVEVVLTDGSREKGDIIIGADGVYSTCREYLWNHANTRSLGTITITEKKAFRMSYKCLVGVSSPLPDLKPYEPHVCHNKGFTILAYPLCDKICWGVSIRTDQEYPWPTKVRYNSQDIDTTAASLMSSAVTETLLFGELWHARIQATLVPLQEGIMEHWSSGRIVLVGDSAHKMTPDAGLGGGCGIEDAIVLTNLLKDEMEKKGVVQLDETQIENCFLAYEDQRKDRVKILLKLSGRCTRQRSSGSLVQLLIGQLLLPLRQKFMWQAMSEIVAAGPSLTVSPCNGARSGRSSNRSLGYMGTRQSKKERTNALNLLLAVPVLLVFTLIFMLSYYY</sequence>
<evidence type="ECO:0000313" key="1">
    <source>
        <dbReference type="EMBL" id="RAK89719.1"/>
    </source>
</evidence>
<dbReference type="Proteomes" id="UP000249748">
    <property type="component" value="Unassembled WGS sequence"/>
</dbReference>
<organism evidence="1 2">
    <name type="scientific">Aspergillus costaricaensis CBS 115574</name>
    <dbReference type="NCBI Taxonomy" id="1448317"/>
    <lineage>
        <taxon>Eukaryota</taxon>
        <taxon>Fungi</taxon>
        <taxon>Dikarya</taxon>
        <taxon>Ascomycota</taxon>
        <taxon>Pezizomycotina</taxon>
        <taxon>Eurotiomycetes</taxon>
        <taxon>Eurotiomycetidae</taxon>
        <taxon>Eurotiales</taxon>
        <taxon>Aspergillaceae</taxon>
        <taxon>Aspergillus</taxon>
        <taxon>Aspergillus subgen. Circumdati</taxon>
    </lineage>
</organism>
<keyword evidence="2" id="KW-1185">Reference proteome</keyword>
<dbReference type="EMBL" id="KZ824546">
    <property type="protein sequence ID" value="RAK89719.1"/>
    <property type="molecule type" value="Genomic_DNA"/>
</dbReference>